<keyword evidence="5" id="KW-0521">NADP</keyword>
<feature type="transmembrane region" description="Helical" evidence="11">
    <location>
        <begin position="421"/>
        <end position="446"/>
    </location>
</feature>
<feature type="transmembrane region" description="Helical" evidence="11">
    <location>
        <begin position="296"/>
        <end position="319"/>
    </location>
</feature>
<feature type="region of interest" description="Disordered" evidence="10">
    <location>
        <begin position="614"/>
        <end position="650"/>
    </location>
</feature>
<dbReference type="AlphaFoldDB" id="A0A816YGP2"/>
<dbReference type="PRINTS" id="PR00466">
    <property type="entry name" value="GP91PHOX"/>
</dbReference>
<dbReference type="InterPro" id="IPR013130">
    <property type="entry name" value="Fe3_Rdtase_TM_dom"/>
</dbReference>
<feature type="compositionally biased region" description="Low complexity" evidence="10">
    <location>
        <begin position="619"/>
        <end position="630"/>
    </location>
</feature>
<evidence type="ECO:0000256" key="10">
    <source>
        <dbReference type="SAM" id="MobiDB-lite"/>
    </source>
</evidence>
<proteinExistence type="predicted"/>
<dbReference type="InterPro" id="IPR000778">
    <property type="entry name" value="Cyt_b245_heavy_chain"/>
</dbReference>
<keyword evidence="3 11" id="KW-0812">Transmembrane</keyword>
<keyword evidence="7" id="KW-0560">Oxidoreductase</keyword>
<dbReference type="Gene3D" id="2.40.30.10">
    <property type="entry name" value="Translation factors"/>
    <property type="match status" value="1"/>
</dbReference>
<dbReference type="SUPFAM" id="SSF63380">
    <property type="entry name" value="Riboflavin synthase domain-like"/>
    <property type="match status" value="1"/>
</dbReference>
<comment type="subcellular location">
    <subcellularLocation>
        <location evidence="1">Membrane</location>
        <topology evidence="1">Multi-pass membrane protein</topology>
    </subcellularLocation>
</comment>
<dbReference type="PROSITE" id="PS51384">
    <property type="entry name" value="FAD_FR"/>
    <property type="match status" value="1"/>
</dbReference>
<dbReference type="InterPro" id="IPR050369">
    <property type="entry name" value="RBOH/FRE"/>
</dbReference>
<evidence type="ECO:0000256" key="5">
    <source>
        <dbReference type="ARBA" id="ARBA00022857"/>
    </source>
</evidence>
<accession>A0A816YGP2</accession>
<keyword evidence="8 11" id="KW-0472">Membrane</keyword>
<evidence type="ECO:0000256" key="8">
    <source>
        <dbReference type="ARBA" id="ARBA00023136"/>
    </source>
</evidence>
<evidence type="ECO:0000259" key="12">
    <source>
        <dbReference type="PROSITE" id="PS51384"/>
    </source>
</evidence>
<dbReference type="PANTHER" id="PTHR11972:SF58">
    <property type="entry name" value="NADPH OXIDASE 5"/>
    <property type="match status" value="1"/>
</dbReference>
<name>A0A816YGP2_9BILA</name>
<feature type="transmembrane region" description="Helical" evidence="11">
    <location>
        <begin position="325"/>
        <end position="349"/>
    </location>
</feature>
<dbReference type="SUPFAM" id="SSF52343">
    <property type="entry name" value="Ferredoxin reductase-like, C-terminal NADP-linked domain"/>
    <property type="match status" value="1"/>
</dbReference>
<dbReference type="EMBL" id="CAJNRF010014656">
    <property type="protein sequence ID" value="CAF2158858.1"/>
    <property type="molecule type" value="Genomic_DNA"/>
</dbReference>
<gene>
    <name evidence="15" type="ORF">OVN521_LOCUS20636</name>
    <name evidence="16" type="ORF">UXM345_LOCUS23358</name>
    <name evidence="14" type="ORF">WKI299_LOCUS31909</name>
    <name evidence="13" type="ORF">XDN619_LOCUS8406</name>
</gene>
<organism evidence="14 17">
    <name type="scientific">Rotaria magnacalcarata</name>
    <dbReference type="NCBI Taxonomy" id="392030"/>
    <lineage>
        <taxon>Eukaryota</taxon>
        <taxon>Metazoa</taxon>
        <taxon>Spiralia</taxon>
        <taxon>Gnathifera</taxon>
        <taxon>Rotifera</taxon>
        <taxon>Eurotatoria</taxon>
        <taxon>Bdelloidea</taxon>
        <taxon>Philodinida</taxon>
        <taxon>Philodinidae</taxon>
        <taxon>Rotaria</taxon>
    </lineage>
</organism>
<comment type="catalytic activity">
    <reaction evidence="9">
        <text>NADPH + 2 O2 = 2 superoxide + NADP(+) + H(+)</text>
        <dbReference type="Rhea" id="RHEA:63180"/>
        <dbReference type="ChEBI" id="CHEBI:15378"/>
        <dbReference type="ChEBI" id="CHEBI:15379"/>
        <dbReference type="ChEBI" id="CHEBI:18421"/>
        <dbReference type="ChEBI" id="CHEBI:57783"/>
        <dbReference type="ChEBI" id="CHEBI:58349"/>
    </reaction>
</comment>
<dbReference type="GO" id="GO:0043020">
    <property type="term" value="C:NADPH oxidase complex"/>
    <property type="evidence" value="ECO:0007669"/>
    <property type="project" value="TreeGrafter"/>
</dbReference>
<evidence type="ECO:0000256" key="1">
    <source>
        <dbReference type="ARBA" id="ARBA00004141"/>
    </source>
</evidence>
<evidence type="ECO:0000256" key="11">
    <source>
        <dbReference type="SAM" id="Phobius"/>
    </source>
</evidence>
<evidence type="ECO:0000313" key="14">
    <source>
        <dbReference type="EMBL" id="CAF2158858.1"/>
    </source>
</evidence>
<evidence type="ECO:0000313" key="17">
    <source>
        <dbReference type="Proteomes" id="UP000663856"/>
    </source>
</evidence>
<dbReference type="Proteomes" id="UP000663866">
    <property type="component" value="Unassembled WGS sequence"/>
</dbReference>
<dbReference type="InterPro" id="IPR017938">
    <property type="entry name" value="Riboflavin_synthase-like_b-brl"/>
</dbReference>
<dbReference type="InterPro" id="IPR011992">
    <property type="entry name" value="EF-hand-dom_pair"/>
</dbReference>
<evidence type="ECO:0000313" key="13">
    <source>
        <dbReference type="EMBL" id="CAF2050392.1"/>
    </source>
</evidence>
<dbReference type="SFLD" id="SFLDS00052">
    <property type="entry name" value="Ferric_Reductase_Domain"/>
    <property type="match status" value="1"/>
</dbReference>
<dbReference type="Pfam" id="PF08022">
    <property type="entry name" value="FAD_binding_8"/>
    <property type="match status" value="1"/>
</dbReference>
<dbReference type="Pfam" id="PF01794">
    <property type="entry name" value="Ferric_reduct"/>
    <property type="match status" value="1"/>
</dbReference>
<evidence type="ECO:0000313" key="18">
    <source>
        <dbReference type="Proteomes" id="UP000663866"/>
    </source>
</evidence>
<feature type="transmembrane region" description="Helical" evidence="11">
    <location>
        <begin position="467"/>
        <end position="486"/>
    </location>
</feature>
<feature type="transmembrane region" description="Helical" evidence="11">
    <location>
        <begin position="381"/>
        <end position="401"/>
    </location>
</feature>
<dbReference type="InterPro" id="IPR013112">
    <property type="entry name" value="FAD-bd_8"/>
</dbReference>
<keyword evidence="2" id="KW-0285">Flavoprotein</keyword>
<dbReference type="InterPro" id="IPR013121">
    <property type="entry name" value="Fe_red_NAD-bd_6"/>
</dbReference>
<evidence type="ECO:0000313" key="15">
    <source>
        <dbReference type="EMBL" id="CAF4096107.1"/>
    </source>
</evidence>
<dbReference type="Gene3D" id="3.40.50.80">
    <property type="entry name" value="Nucleotide-binding domain of ferredoxin-NADP reductase (FNR) module"/>
    <property type="match status" value="1"/>
</dbReference>
<dbReference type="GO" id="GO:0016175">
    <property type="term" value="F:superoxide-generating NAD(P)H oxidase activity"/>
    <property type="evidence" value="ECO:0007669"/>
    <property type="project" value="TreeGrafter"/>
</dbReference>
<dbReference type="Proteomes" id="UP000663856">
    <property type="component" value="Unassembled WGS sequence"/>
</dbReference>
<dbReference type="InterPro" id="IPR039261">
    <property type="entry name" value="FNR_nucleotide-bd"/>
</dbReference>
<keyword evidence="6 11" id="KW-1133">Transmembrane helix</keyword>
<dbReference type="SUPFAM" id="SSF47473">
    <property type="entry name" value="EF-hand"/>
    <property type="match status" value="1"/>
</dbReference>
<keyword evidence="18" id="KW-1185">Reference proteome</keyword>
<protein>
    <recommendedName>
        <fullName evidence="12">FAD-binding FR-type domain-containing protein</fullName>
    </recommendedName>
</protein>
<evidence type="ECO:0000256" key="6">
    <source>
        <dbReference type="ARBA" id="ARBA00022989"/>
    </source>
</evidence>
<dbReference type="GO" id="GO:0006952">
    <property type="term" value="P:defense response"/>
    <property type="evidence" value="ECO:0007669"/>
    <property type="project" value="TreeGrafter"/>
</dbReference>
<dbReference type="InterPro" id="IPR017927">
    <property type="entry name" value="FAD-bd_FR_type"/>
</dbReference>
<sequence>MSASPSTSHAVLVMPDLQLEPTPSSEITTISPHNAKTKSMGRKKCLFKSIVRVPSSIIDNSVDYVRQRSMTRRQIAEIQLEAILNEPSMAVPLYFRSSRSIHRDAKILTIEEISKQVNAQSYMIEKLLHTLKISPQGGNAPALTNNDVQKLNRVLNSTIDVRVLLFFKMICGNDNDDVNAEQLTQFFEEYFNRTSIFNQDKLQEVLRIVRQQFHLVEKSHIDFDEFYQIVSQDPKLLESLSRMNIDPNWFISGPVQPPVSKFTQRCSDIFCNLKKSGEESQRKLSKDYIRDNLSRIIIWILYILANISLVIWVCIYRAYQQQLHVSLVLARIGGILLDFNSALMVTLMLKRTILILRSIEFIRKIIPLDDHIDFHKIIGRFIALLIILHASGHMAHFALLVHSNLEPHYTWAEYMFTTRPGIGWVGSFASISGIIIFMTFIIMFIFSLQWIRRGGHFEIFYWTHRLYWVYYVFLIIHAPNCWRFHIGPLTIFVCEKIYCIVTRYSSSSGRTYIKSATIEQSNVISLKIHRPKYLRFRPGDYIEINLPKIALYEFHPFTISSAPEETDFITVHIHATGNWTKRVYEHFRVMSEKDQNENHIKIYRADLNPTRAIVEPVQDSDNQSTDTTENSTDDDDEINNPSSSKRSQRETVLIRGPYSSCARYIFNCKHVVLIGGGIGITPYASILSSLMAQFRASRTICKRCNCVNYNSKSLVENRHLQKVDFIWVNRNQKNFEWFLNLLRQFEEEQKAYLDSNPEEKRFLDIHLFFTEIKNDENIENLPLDLVRNIYTQRVGQDIFTSLQTKTQIGRPNWNNLFRGLISGENASIPSDVNVFFCGLSTMGDVVHEHCNTFKFNFFKEEF</sequence>
<evidence type="ECO:0000256" key="9">
    <source>
        <dbReference type="ARBA" id="ARBA00049908"/>
    </source>
</evidence>
<dbReference type="EMBL" id="CAJOBF010004015">
    <property type="protein sequence ID" value="CAF4120200.1"/>
    <property type="molecule type" value="Genomic_DNA"/>
</dbReference>
<feature type="domain" description="FAD-binding FR-type" evidence="12">
    <location>
        <begin position="500"/>
        <end position="616"/>
    </location>
</feature>
<keyword evidence="4" id="KW-0274">FAD</keyword>
<dbReference type="EMBL" id="CAJOBG010004121">
    <property type="protein sequence ID" value="CAF4096107.1"/>
    <property type="molecule type" value="Genomic_DNA"/>
</dbReference>
<dbReference type="Pfam" id="PF08030">
    <property type="entry name" value="NAD_binding_6"/>
    <property type="match status" value="1"/>
</dbReference>
<evidence type="ECO:0000313" key="16">
    <source>
        <dbReference type="EMBL" id="CAF4120200.1"/>
    </source>
</evidence>
<evidence type="ECO:0000256" key="4">
    <source>
        <dbReference type="ARBA" id="ARBA00022827"/>
    </source>
</evidence>
<dbReference type="SFLD" id="SFLDG01169">
    <property type="entry name" value="NADPH_oxidase_subgroup_(NOX)"/>
    <property type="match status" value="1"/>
</dbReference>
<dbReference type="GO" id="GO:0042554">
    <property type="term" value="P:superoxide anion generation"/>
    <property type="evidence" value="ECO:0007669"/>
    <property type="project" value="TreeGrafter"/>
</dbReference>
<evidence type="ECO:0000256" key="2">
    <source>
        <dbReference type="ARBA" id="ARBA00022630"/>
    </source>
</evidence>
<reference evidence="14" key="1">
    <citation type="submission" date="2021-02" db="EMBL/GenBank/DDBJ databases">
        <authorList>
            <person name="Nowell W R."/>
        </authorList>
    </citation>
    <scope>NUCLEOTIDE SEQUENCE</scope>
</reference>
<dbReference type="PANTHER" id="PTHR11972">
    <property type="entry name" value="NADPH OXIDASE"/>
    <property type="match status" value="1"/>
</dbReference>
<dbReference type="EMBL" id="CAJNRG010002704">
    <property type="protein sequence ID" value="CAF2050392.1"/>
    <property type="molecule type" value="Genomic_DNA"/>
</dbReference>
<dbReference type="Proteomes" id="UP000663887">
    <property type="component" value="Unassembled WGS sequence"/>
</dbReference>
<dbReference type="Proteomes" id="UP000663842">
    <property type="component" value="Unassembled WGS sequence"/>
</dbReference>
<evidence type="ECO:0000256" key="7">
    <source>
        <dbReference type="ARBA" id="ARBA00023002"/>
    </source>
</evidence>
<dbReference type="CDD" id="cd06186">
    <property type="entry name" value="NOX_Duox_like_FAD_NADP"/>
    <property type="match status" value="1"/>
</dbReference>
<evidence type="ECO:0000256" key="3">
    <source>
        <dbReference type="ARBA" id="ARBA00022692"/>
    </source>
</evidence>
<dbReference type="SFLD" id="SFLDG01168">
    <property type="entry name" value="Ferric_reductase_subgroup_(FRE"/>
    <property type="match status" value="1"/>
</dbReference>
<comment type="caution">
    <text evidence="14">The sequence shown here is derived from an EMBL/GenBank/DDBJ whole genome shotgun (WGS) entry which is preliminary data.</text>
</comment>